<organism evidence="2 3">
    <name type="scientific">Sphingomonas rustica</name>
    <dbReference type="NCBI Taxonomy" id="3103142"/>
    <lineage>
        <taxon>Bacteria</taxon>
        <taxon>Pseudomonadati</taxon>
        <taxon>Pseudomonadota</taxon>
        <taxon>Alphaproteobacteria</taxon>
        <taxon>Sphingomonadales</taxon>
        <taxon>Sphingomonadaceae</taxon>
        <taxon>Sphingomonas</taxon>
    </lineage>
</organism>
<gene>
    <name evidence="2" type="ORF">TPR58_11940</name>
</gene>
<evidence type="ECO:0000256" key="1">
    <source>
        <dbReference type="SAM" id="SignalP"/>
    </source>
</evidence>
<keyword evidence="3" id="KW-1185">Reference proteome</keyword>
<feature type="signal peptide" evidence="1">
    <location>
        <begin position="1"/>
        <end position="28"/>
    </location>
</feature>
<dbReference type="Proteomes" id="UP001427805">
    <property type="component" value="Unassembled WGS sequence"/>
</dbReference>
<protein>
    <submittedName>
        <fullName evidence="2">Uncharacterized protein</fullName>
    </submittedName>
</protein>
<dbReference type="RefSeq" id="WP_346246889.1">
    <property type="nucleotide sequence ID" value="NZ_JBDIZK010000006.1"/>
</dbReference>
<comment type="caution">
    <text evidence="2">The sequence shown here is derived from an EMBL/GenBank/DDBJ whole genome shotgun (WGS) entry which is preliminary data.</text>
</comment>
<name>A0ABV0BBC9_9SPHN</name>
<evidence type="ECO:0000313" key="2">
    <source>
        <dbReference type="EMBL" id="MEN3747881.1"/>
    </source>
</evidence>
<dbReference type="EMBL" id="JBDIZK010000006">
    <property type="protein sequence ID" value="MEN3747881.1"/>
    <property type="molecule type" value="Genomic_DNA"/>
</dbReference>
<accession>A0ABV0BBC9</accession>
<evidence type="ECO:0000313" key="3">
    <source>
        <dbReference type="Proteomes" id="UP001427805"/>
    </source>
</evidence>
<sequence length="71" mass="7422">MPDKPTIRNWGKTVLVLAAALSAAVSLGMQESGMTLAMQRGGVSVELRAAFVTLAFDIGRNCPEADTKADA</sequence>
<proteinExistence type="predicted"/>
<feature type="chain" id="PRO_5046317446" evidence="1">
    <location>
        <begin position="29"/>
        <end position="71"/>
    </location>
</feature>
<reference evidence="2 3" key="1">
    <citation type="submission" date="2024-05" db="EMBL/GenBank/DDBJ databases">
        <title>Sphingomonas sp. HF-S3 16S ribosomal RNA gene Genome sequencing and assembly.</title>
        <authorList>
            <person name="Lee H."/>
        </authorList>
    </citation>
    <scope>NUCLEOTIDE SEQUENCE [LARGE SCALE GENOMIC DNA]</scope>
    <source>
        <strain evidence="2 3">HF-S3</strain>
    </source>
</reference>
<keyword evidence="1" id="KW-0732">Signal</keyword>